<evidence type="ECO:0000256" key="2">
    <source>
        <dbReference type="SAM" id="Phobius"/>
    </source>
</evidence>
<dbReference type="Proteomes" id="UP000688947">
    <property type="component" value="Unassembled WGS sequence"/>
</dbReference>
<feature type="region of interest" description="Disordered" evidence="1">
    <location>
        <begin position="178"/>
        <end position="234"/>
    </location>
</feature>
<dbReference type="VEuPathDB" id="FungiDB:PC110_g3628"/>
<feature type="transmembrane region" description="Helical" evidence="2">
    <location>
        <begin position="826"/>
        <end position="845"/>
    </location>
</feature>
<protein>
    <recommendedName>
        <fullName evidence="3">Transmembrane protein 135 N-terminal domain-containing protein</fullName>
    </recommendedName>
</protein>
<feature type="non-terminal residue" evidence="4">
    <location>
        <position position="1"/>
    </location>
</feature>
<evidence type="ECO:0000259" key="3">
    <source>
        <dbReference type="Pfam" id="PF15982"/>
    </source>
</evidence>
<feature type="domain" description="Transmembrane protein 135 N-terminal" evidence="3">
    <location>
        <begin position="764"/>
        <end position="885"/>
    </location>
</feature>
<feature type="transmembrane region" description="Helical" evidence="2">
    <location>
        <begin position="786"/>
        <end position="806"/>
    </location>
</feature>
<dbReference type="EMBL" id="JAENGZ010000208">
    <property type="protein sequence ID" value="KAG6965312.1"/>
    <property type="molecule type" value="Genomic_DNA"/>
</dbReference>
<reference evidence="4" key="1">
    <citation type="submission" date="2021-01" db="EMBL/GenBank/DDBJ databases">
        <title>Phytophthora aleatoria, a newly-described species from Pinus radiata is distinct from Phytophthora cactorum isolates based on comparative genomics.</title>
        <authorList>
            <person name="Mcdougal R."/>
            <person name="Panda P."/>
            <person name="Williams N."/>
            <person name="Studholme D.J."/>
        </authorList>
    </citation>
    <scope>NUCLEOTIDE SEQUENCE</scope>
    <source>
        <strain evidence="4">NZFS 3830</strain>
    </source>
</reference>
<dbReference type="PANTHER" id="PTHR12459:SF6">
    <property type="entry name" value="GB|AAD46013.1"/>
    <property type="match status" value="1"/>
</dbReference>
<dbReference type="VEuPathDB" id="FungiDB:PC110_g3629"/>
<dbReference type="PANTHER" id="PTHR12459">
    <property type="entry name" value="TRANSMEMBRANE PROTEIN 135-RELATED"/>
    <property type="match status" value="1"/>
</dbReference>
<evidence type="ECO:0000313" key="4">
    <source>
        <dbReference type="EMBL" id="KAG6965312.1"/>
    </source>
</evidence>
<feature type="compositionally biased region" description="Polar residues" evidence="1">
    <location>
        <begin position="181"/>
        <end position="192"/>
    </location>
</feature>
<dbReference type="AlphaFoldDB" id="A0A8T1UKX1"/>
<keyword evidence="2" id="KW-0812">Transmembrane</keyword>
<dbReference type="Pfam" id="PF15982">
    <property type="entry name" value="TMEM135_C_rich"/>
    <property type="match status" value="1"/>
</dbReference>
<dbReference type="InterPro" id="IPR031926">
    <property type="entry name" value="TMEM135_N"/>
</dbReference>
<feature type="region of interest" description="Disordered" evidence="1">
    <location>
        <begin position="341"/>
        <end position="364"/>
    </location>
</feature>
<name>A0A8T1UKX1_9STRA</name>
<keyword evidence="2" id="KW-0472">Membrane</keyword>
<dbReference type="OrthoDB" id="291792at2759"/>
<evidence type="ECO:0000256" key="1">
    <source>
        <dbReference type="SAM" id="MobiDB-lite"/>
    </source>
</evidence>
<comment type="caution">
    <text evidence="4">The sequence shown here is derived from an EMBL/GenBank/DDBJ whole genome shotgun (WGS) entry which is preliminary data.</text>
</comment>
<keyword evidence="2" id="KW-1133">Transmembrane helix</keyword>
<sequence length="895" mass="99094">MDPHSMGMQGGGMSMPMSMGMGAANPQSMGMGMNPQAMYTQPQMMMNSMPMGSMGMSQMNPNVMNPPQVSDWRIQLTREHRANLIAKIYNEMVRVSADPVPGIKLWMNVSWYELSLYKESPTQEVYINKIFTRLKSLRAQQSDMNAAMAAQGLPNQGMLSRLDFSYYNTLNLNQRGAAGGQVSSYPGHNQVSGPGPHPGAQQQQAQQQQQPQQQQKPVSATNTPVKSETSTSGNSVAEYWQQHAALRAKHQGDVEKVHNAFKKYVDHMKGHDETEQKKKLRYLLSYVELCANILNEDKATHPPRKIEELDKVFKYIVKIVNPYLKKLPVLVQLASNPQQLALHNQSQNQQSSTSRGESPSISSGLSLGLDDSLYGSMSNDLLQMPTPSGTSSGGLMDFSNALSPTNFGGMDLLDWDEGTGQGTSGQGGIGTSAGDSSDLMTFSKLRLLVMVSSSSLPPRVPSTASTLHVTASDISLFSRSDDEAASAGEDDAMAAEDEQLAVRTLVSEQQEGDEGETLGQELLEALRLGTSNFLLAYNTRAGIAALLRLLKLLQRRDWRGATDLRQLMDEKHLNFRVDAVRLGLFLGWFTGGYRGLRALLPVLLRRILPKKQLQDKKKLKEISALGSGAIAALALGFVDAKRRRSLALYALTRALQCGYNTAKRQQRWHFWGSDWQYGDALLFALSSAQVMYAYVMRPATLPSEYFRFIQRTGPVELETLELVQQVNRSVPVSAATLQKLINRKPGIPKDFPLPTDIVSCRLLHANADSCAVGALLSFKRAFQKTFPLYLSLFIVPGVVIHFKRFLRAPFRTLARSTLNATRSNCFLASFVTLYLSLVCMHRRLVSKDHRFIYYLAGLGASPTILLEPKSRRSELALYVLPRALDSLAMILHDRG</sequence>
<gene>
    <name evidence="4" type="ORF">JG687_00005500</name>
</gene>
<dbReference type="InterPro" id="IPR026749">
    <property type="entry name" value="Tmem135"/>
</dbReference>
<proteinExistence type="predicted"/>
<evidence type="ECO:0000313" key="5">
    <source>
        <dbReference type="Proteomes" id="UP000688947"/>
    </source>
</evidence>
<feature type="compositionally biased region" description="Low complexity" evidence="1">
    <location>
        <begin position="344"/>
        <end position="364"/>
    </location>
</feature>
<feature type="compositionally biased region" description="Low complexity" evidence="1">
    <location>
        <begin position="200"/>
        <end position="215"/>
    </location>
</feature>
<feature type="compositionally biased region" description="Polar residues" evidence="1">
    <location>
        <begin position="216"/>
        <end position="234"/>
    </location>
</feature>
<accession>A0A8T1UKX1</accession>
<organism evidence="4 5">
    <name type="scientific">Phytophthora cactorum</name>
    <dbReference type="NCBI Taxonomy" id="29920"/>
    <lineage>
        <taxon>Eukaryota</taxon>
        <taxon>Sar</taxon>
        <taxon>Stramenopiles</taxon>
        <taxon>Oomycota</taxon>
        <taxon>Peronosporomycetes</taxon>
        <taxon>Peronosporales</taxon>
        <taxon>Peronosporaceae</taxon>
        <taxon>Phytophthora</taxon>
    </lineage>
</organism>